<dbReference type="EMBL" id="VSRR010000935">
    <property type="protein sequence ID" value="MPC21018.1"/>
    <property type="molecule type" value="Genomic_DNA"/>
</dbReference>
<reference evidence="1 2" key="1">
    <citation type="submission" date="2019-05" db="EMBL/GenBank/DDBJ databases">
        <title>Another draft genome of Portunus trituberculatus and its Hox gene families provides insights of decapod evolution.</title>
        <authorList>
            <person name="Jeong J.-H."/>
            <person name="Song I."/>
            <person name="Kim S."/>
            <person name="Choi T."/>
            <person name="Kim D."/>
            <person name="Ryu S."/>
            <person name="Kim W."/>
        </authorList>
    </citation>
    <scope>NUCLEOTIDE SEQUENCE [LARGE SCALE GENOMIC DNA]</scope>
    <source>
        <tissue evidence="1">Muscle</tissue>
    </source>
</reference>
<protein>
    <submittedName>
        <fullName evidence="1">Uncharacterized protein</fullName>
    </submittedName>
</protein>
<sequence length="66" mass="7736">MQVSWRDYWTVRIVKAVQWMWITDGHQTGISRYSASVYRAFSKVLYNMISYDLSTNVAAEVLELCP</sequence>
<keyword evidence="2" id="KW-1185">Reference proteome</keyword>
<dbReference type="AlphaFoldDB" id="A0A5B7DI03"/>
<gene>
    <name evidence="1" type="ORF">E2C01_013991</name>
</gene>
<evidence type="ECO:0000313" key="2">
    <source>
        <dbReference type="Proteomes" id="UP000324222"/>
    </source>
</evidence>
<accession>A0A5B7DI03</accession>
<proteinExistence type="predicted"/>
<evidence type="ECO:0000313" key="1">
    <source>
        <dbReference type="EMBL" id="MPC21018.1"/>
    </source>
</evidence>
<dbReference type="Proteomes" id="UP000324222">
    <property type="component" value="Unassembled WGS sequence"/>
</dbReference>
<comment type="caution">
    <text evidence="1">The sequence shown here is derived from an EMBL/GenBank/DDBJ whole genome shotgun (WGS) entry which is preliminary data.</text>
</comment>
<organism evidence="1 2">
    <name type="scientific">Portunus trituberculatus</name>
    <name type="common">Swimming crab</name>
    <name type="synonym">Neptunus trituberculatus</name>
    <dbReference type="NCBI Taxonomy" id="210409"/>
    <lineage>
        <taxon>Eukaryota</taxon>
        <taxon>Metazoa</taxon>
        <taxon>Ecdysozoa</taxon>
        <taxon>Arthropoda</taxon>
        <taxon>Crustacea</taxon>
        <taxon>Multicrustacea</taxon>
        <taxon>Malacostraca</taxon>
        <taxon>Eumalacostraca</taxon>
        <taxon>Eucarida</taxon>
        <taxon>Decapoda</taxon>
        <taxon>Pleocyemata</taxon>
        <taxon>Brachyura</taxon>
        <taxon>Eubrachyura</taxon>
        <taxon>Portunoidea</taxon>
        <taxon>Portunidae</taxon>
        <taxon>Portuninae</taxon>
        <taxon>Portunus</taxon>
    </lineage>
</organism>
<name>A0A5B7DI03_PORTR</name>